<feature type="transmembrane region" description="Helical" evidence="4">
    <location>
        <begin position="12"/>
        <end position="32"/>
    </location>
</feature>
<dbReference type="InterPro" id="IPR015415">
    <property type="entry name" value="Spast_Vps4_C"/>
</dbReference>
<evidence type="ECO:0000313" key="6">
    <source>
        <dbReference type="EMBL" id="KAF2074211.1"/>
    </source>
</evidence>
<evidence type="ECO:0000313" key="7">
    <source>
        <dbReference type="Proteomes" id="UP000695562"/>
    </source>
</evidence>
<dbReference type="InterPro" id="IPR050304">
    <property type="entry name" value="MT-severing_AAA_ATPase"/>
</dbReference>
<dbReference type="AlphaFoldDB" id="A0A8J4PVB9"/>
<dbReference type="Gene3D" id="1.10.8.60">
    <property type="match status" value="1"/>
</dbReference>
<dbReference type="PANTHER" id="PTHR23074">
    <property type="entry name" value="AAA DOMAIN-CONTAINING"/>
    <property type="match status" value="1"/>
</dbReference>
<proteinExistence type="inferred from homology"/>
<dbReference type="SMART" id="SM00382">
    <property type="entry name" value="AAA"/>
    <property type="match status" value="1"/>
</dbReference>
<dbReference type="GO" id="GO:0005524">
    <property type="term" value="F:ATP binding"/>
    <property type="evidence" value="ECO:0007669"/>
    <property type="project" value="UniProtKB-KW"/>
</dbReference>
<dbReference type="PANTHER" id="PTHR23074:SF83">
    <property type="entry name" value="VACUOLAR PROTEIN SORTING-ASSOCIATED PROTEIN 4A"/>
    <property type="match status" value="1"/>
</dbReference>
<keyword evidence="1 3" id="KW-0547">Nucleotide-binding</keyword>
<keyword evidence="4" id="KW-0472">Membrane</keyword>
<evidence type="ECO:0000256" key="4">
    <source>
        <dbReference type="SAM" id="Phobius"/>
    </source>
</evidence>
<gene>
    <name evidence="6" type="ORF">CYY_004496</name>
</gene>
<name>A0A8J4PVB9_9MYCE</name>
<dbReference type="GO" id="GO:0016887">
    <property type="term" value="F:ATP hydrolysis activity"/>
    <property type="evidence" value="ECO:0007669"/>
    <property type="project" value="InterPro"/>
</dbReference>
<sequence>MPFDYEKGYFIMNAISTLAAGTLTVYALMHFYSKNKEEKETTGELEDSPNVRWEDVAGLPIAKAFLKDTIILPLKFPNMFTGNRQPCKRILLYGPPGCGKSILAKSIATEISSSFFSISPSDILSKWFGTSEKKIKVLFDKAREKKNAVIFIDEIDSLGSSRSGHTSEHSRSILAELLIQMDGVGKNSDGILIVAATNTPWDLDMAVRRRFEKRIYIGLPDLDGRKNMFRIHMGSHGSSLSDDDYNILALATEGYSGSDIQFVCKDAIMKPIRSLNNATHFKEHKDKENGREGLIPCLPNDPQGKPMTLSDIHPDQLIVPNVSLKDCCDSLVDIKPSLNSIDLESYDQFTKEHGSYS</sequence>
<dbReference type="Proteomes" id="UP000695562">
    <property type="component" value="Unassembled WGS sequence"/>
</dbReference>
<dbReference type="Pfam" id="PF17862">
    <property type="entry name" value="AAA_lid_3"/>
    <property type="match status" value="1"/>
</dbReference>
<comment type="similarity">
    <text evidence="3">Belongs to the AAA ATPase family.</text>
</comment>
<reference evidence="6" key="1">
    <citation type="submission" date="2020-01" db="EMBL/GenBank/DDBJ databases">
        <title>Development of genomics and gene disruption for Polysphondylium violaceum indicates a role for the polyketide synthase stlB in stalk morphogenesis.</title>
        <authorList>
            <person name="Narita B."/>
            <person name="Kawabe Y."/>
            <person name="Kin K."/>
            <person name="Saito T."/>
            <person name="Gibbs R."/>
            <person name="Kuspa A."/>
            <person name="Muzny D."/>
            <person name="Queller D."/>
            <person name="Richards S."/>
            <person name="Strassman J."/>
            <person name="Sucgang R."/>
            <person name="Worley K."/>
            <person name="Schaap P."/>
        </authorList>
    </citation>
    <scope>NUCLEOTIDE SEQUENCE</scope>
    <source>
        <strain evidence="6">QSvi11</strain>
    </source>
</reference>
<dbReference type="InterPro" id="IPR041569">
    <property type="entry name" value="AAA_lid_3"/>
</dbReference>
<keyword evidence="4" id="KW-1133">Transmembrane helix</keyword>
<keyword evidence="7" id="KW-1185">Reference proteome</keyword>
<dbReference type="FunFam" id="3.40.50.300:FF:001003">
    <property type="entry name" value="Vacuolar protein sorting-associated protein 4"/>
    <property type="match status" value="1"/>
</dbReference>
<evidence type="ECO:0000256" key="1">
    <source>
        <dbReference type="ARBA" id="ARBA00022741"/>
    </source>
</evidence>
<dbReference type="GO" id="GO:0016197">
    <property type="term" value="P:endosomal transport"/>
    <property type="evidence" value="ECO:0007669"/>
    <property type="project" value="TreeGrafter"/>
</dbReference>
<dbReference type="OrthoDB" id="29072at2759"/>
<dbReference type="InterPro" id="IPR003593">
    <property type="entry name" value="AAA+_ATPase"/>
</dbReference>
<evidence type="ECO:0000259" key="5">
    <source>
        <dbReference type="SMART" id="SM00382"/>
    </source>
</evidence>
<dbReference type="InterPro" id="IPR003960">
    <property type="entry name" value="ATPase_AAA_CS"/>
</dbReference>
<organism evidence="6 7">
    <name type="scientific">Polysphondylium violaceum</name>
    <dbReference type="NCBI Taxonomy" id="133409"/>
    <lineage>
        <taxon>Eukaryota</taxon>
        <taxon>Amoebozoa</taxon>
        <taxon>Evosea</taxon>
        <taxon>Eumycetozoa</taxon>
        <taxon>Dictyostelia</taxon>
        <taxon>Dictyosteliales</taxon>
        <taxon>Dictyosteliaceae</taxon>
        <taxon>Polysphondylium</taxon>
    </lineage>
</organism>
<keyword evidence="2 3" id="KW-0067">ATP-binding</keyword>
<dbReference type="PROSITE" id="PS00674">
    <property type="entry name" value="AAA"/>
    <property type="match status" value="1"/>
</dbReference>
<dbReference type="EMBL" id="AJWJ01000159">
    <property type="protein sequence ID" value="KAF2074211.1"/>
    <property type="molecule type" value="Genomic_DNA"/>
</dbReference>
<dbReference type="SUPFAM" id="SSF52540">
    <property type="entry name" value="P-loop containing nucleoside triphosphate hydrolases"/>
    <property type="match status" value="1"/>
</dbReference>
<dbReference type="Pfam" id="PF09336">
    <property type="entry name" value="Vps4_C"/>
    <property type="match status" value="1"/>
</dbReference>
<evidence type="ECO:0000256" key="2">
    <source>
        <dbReference type="ARBA" id="ARBA00022840"/>
    </source>
</evidence>
<keyword evidence="4" id="KW-0812">Transmembrane</keyword>
<dbReference type="FunFam" id="1.10.8.60:FF:000015">
    <property type="entry name" value="vacuolar protein sorting-associated protein 4A"/>
    <property type="match status" value="1"/>
</dbReference>
<protein>
    <recommendedName>
        <fullName evidence="5">AAA+ ATPase domain-containing protein</fullName>
    </recommendedName>
</protein>
<dbReference type="InterPro" id="IPR003959">
    <property type="entry name" value="ATPase_AAA_core"/>
</dbReference>
<comment type="caution">
    <text evidence="6">The sequence shown here is derived from an EMBL/GenBank/DDBJ whole genome shotgun (WGS) entry which is preliminary data.</text>
</comment>
<dbReference type="Pfam" id="PF00004">
    <property type="entry name" value="AAA"/>
    <property type="match status" value="1"/>
</dbReference>
<accession>A0A8J4PVB9</accession>
<dbReference type="GO" id="GO:0007033">
    <property type="term" value="P:vacuole organization"/>
    <property type="evidence" value="ECO:0007669"/>
    <property type="project" value="TreeGrafter"/>
</dbReference>
<feature type="domain" description="AAA+ ATPase" evidence="5">
    <location>
        <begin position="86"/>
        <end position="221"/>
    </location>
</feature>
<dbReference type="Gene3D" id="3.40.50.300">
    <property type="entry name" value="P-loop containing nucleotide triphosphate hydrolases"/>
    <property type="match status" value="1"/>
</dbReference>
<evidence type="ECO:0000256" key="3">
    <source>
        <dbReference type="RuleBase" id="RU003651"/>
    </source>
</evidence>
<dbReference type="InterPro" id="IPR027417">
    <property type="entry name" value="P-loop_NTPase"/>
</dbReference>